<feature type="non-terminal residue" evidence="1">
    <location>
        <position position="28"/>
    </location>
</feature>
<accession>A0A3D2SRV8</accession>
<sequence length="28" mass="3323">MSIEKFSVEKVLSVQRWASNLFSFTMTR</sequence>
<gene>
    <name evidence="1" type="ORF">DHW29_15460</name>
</gene>
<dbReference type="AlphaFoldDB" id="A0A3D2SRV8"/>
<comment type="caution">
    <text evidence="1">The sequence shown here is derived from an EMBL/GenBank/DDBJ whole genome shotgun (WGS) entry which is preliminary data.</text>
</comment>
<organism evidence="1 2">
    <name type="scientific">Acinetobacter ursingii</name>
    <dbReference type="NCBI Taxonomy" id="108980"/>
    <lineage>
        <taxon>Bacteria</taxon>
        <taxon>Pseudomonadati</taxon>
        <taxon>Pseudomonadota</taxon>
        <taxon>Gammaproteobacteria</taxon>
        <taxon>Moraxellales</taxon>
        <taxon>Moraxellaceae</taxon>
        <taxon>Acinetobacter</taxon>
    </lineage>
</organism>
<reference evidence="1 2" key="1">
    <citation type="journal article" date="2018" name="Nat. Biotechnol.">
        <title>A standardized bacterial taxonomy based on genome phylogeny substantially revises the tree of life.</title>
        <authorList>
            <person name="Parks D.H."/>
            <person name="Chuvochina M."/>
            <person name="Waite D.W."/>
            <person name="Rinke C."/>
            <person name="Skarshewski A."/>
            <person name="Chaumeil P.A."/>
            <person name="Hugenholtz P."/>
        </authorList>
    </citation>
    <scope>NUCLEOTIDE SEQUENCE [LARGE SCALE GENOMIC DNA]</scope>
    <source>
        <strain evidence="1">UBA9669</strain>
    </source>
</reference>
<name>A0A3D2SRV8_9GAMM</name>
<evidence type="ECO:0000313" key="2">
    <source>
        <dbReference type="Proteomes" id="UP000263596"/>
    </source>
</evidence>
<evidence type="ECO:0000313" key="1">
    <source>
        <dbReference type="EMBL" id="HCK31434.1"/>
    </source>
</evidence>
<dbReference type="Proteomes" id="UP000263596">
    <property type="component" value="Unassembled WGS sequence"/>
</dbReference>
<dbReference type="EMBL" id="DPVE01000281">
    <property type="protein sequence ID" value="HCK31434.1"/>
    <property type="molecule type" value="Genomic_DNA"/>
</dbReference>
<proteinExistence type="predicted"/>
<protein>
    <submittedName>
        <fullName evidence="1">Ferredoxin--NADP(+) reductase</fullName>
    </submittedName>
</protein>